<comment type="subunit">
    <text evidence="12">Homodimer.</text>
</comment>
<evidence type="ECO:0000256" key="5">
    <source>
        <dbReference type="ARBA" id="ARBA00023154"/>
    </source>
</evidence>
<dbReference type="PRINTS" id="PR01179">
    <property type="entry name" value="ODADCRBXLASE"/>
</dbReference>
<dbReference type="EC" id="4.1.1.20" evidence="10 12"/>
<dbReference type="Pfam" id="PF02784">
    <property type="entry name" value="Orn_Arg_deC_N"/>
    <property type="match status" value="1"/>
</dbReference>
<dbReference type="SUPFAM" id="SSF51419">
    <property type="entry name" value="PLP-binding barrel"/>
    <property type="match status" value="1"/>
</dbReference>
<keyword evidence="3 12" id="KW-0210">Decarboxylase</keyword>
<comment type="similarity">
    <text evidence="9 12">Belongs to the Orn/Lys/Arg decarboxylase class-II family. LysA subfamily.</text>
</comment>
<evidence type="ECO:0000256" key="12">
    <source>
        <dbReference type="HAMAP-Rule" id="MF_02120"/>
    </source>
</evidence>
<dbReference type="GO" id="GO:0030170">
    <property type="term" value="F:pyridoxal phosphate binding"/>
    <property type="evidence" value="ECO:0007669"/>
    <property type="project" value="UniProtKB-UniRule"/>
</dbReference>
<evidence type="ECO:0000256" key="10">
    <source>
        <dbReference type="ARBA" id="ARBA00066427"/>
    </source>
</evidence>
<evidence type="ECO:0000256" key="4">
    <source>
        <dbReference type="ARBA" id="ARBA00022898"/>
    </source>
</evidence>
<dbReference type="FunFam" id="2.40.37.10:FF:000003">
    <property type="entry name" value="Diaminopimelate decarboxylase"/>
    <property type="match status" value="1"/>
</dbReference>
<proteinExistence type="inferred from homology"/>
<evidence type="ECO:0000256" key="3">
    <source>
        <dbReference type="ARBA" id="ARBA00022793"/>
    </source>
</evidence>
<sequence>MHLQGTMQVNAQGRLTIGGCDVVELAREFGTPLYIFDEDCIRNNCREFYRAFGVKEGLAKVIYAGKAFLTTAMCRIIASEGLGLDVVSGGELYTALAAGFPVENIYFHGNNKSYAELCQALEAGIGRFVVDNFAELELLSRLSTERGQVARVILRVTPGIEAHTHHYIRTGQIDSKFGFTLPNGQAMEAARRLKDLPGIEFKGLHCHIGSQIFELEPYSQAVAVMLELAAAIKEATGLITSELDLGGGFGIYYTAEDHPRPVGAYAETILTRVREEARALNLPQPLVIVEPGRAIIGPAGSTAYTVGTIKEIPGVRKYVAVDGGMADNIRPALYGAKYEAILANKANLPATETVAITGKCCESGDMLIWEADLPRVEAGDILVISCTGAYGYTMSSNYNRLGRPAAVLVREGNADLILKREDYNDLLRNDVVPARLVWTR</sequence>
<dbReference type="RefSeq" id="WP_062281772.1">
    <property type="nucleotide sequence ID" value="NZ_LTBC01000002.1"/>
</dbReference>
<keyword evidence="6 12" id="KW-0456">Lyase</keyword>
<evidence type="ECO:0000256" key="11">
    <source>
        <dbReference type="ARBA" id="ARBA00074972"/>
    </source>
</evidence>
<keyword evidence="2 12" id="KW-0028">Amino-acid biosynthesis</keyword>
<feature type="binding site" evidence="12">
    <location>
        <position position="293"/>
    </location>
    <ligand>
        <name>substrate</name>
    </ligand>
</feature>
<feature type="binding site" evidence="12">
    <location>
        <begin position="290"/>
        <end position="293"/>
    </location>
    <ligand>
        <name>pyridoxal 5'-phosphate</name>
        <dbReference type="ChEBI" id="CHEBI:597326"/>
    </ligand>
</feature>
<dbReference type="PANTHER" id="PTHR43727:SF2">
    <property type="entry name" value="GROUP IV DECARBOXYLASE"/>
    <property type="match status" value="1"/>
</dbReference>
<evidence type="ECO:0000313" key="16">
    <source>
        <dbReference type="EMBL" id="KYH33011.1"/>
    </source>
</evidence>
<protein>
    <recommendedName>
        <fullName evidence="11 12">Diaminopimelate decarboxylase</fullName>
        <shortName evidence="12">DAP decarboxylase</shortName>
        <shortName evidence="12">DAPDC</shortName>
        <ecNumber evidence="10 12">4.1.1.20</ecNumber>
    </recommendedName>
</protein>
<dbReference type="Proteomes" id="UP000075670">
    <property type="component" value="Unassembled WGS sequence"/>
</dbReference>
<dbReference type="Gene3D" id="2.40.37.10">
    <property type="entry name" value="Lyase, Ornithine Decarboxylase, Chain A, domain 1"/>
    <property type="match status" value="1"/>
</dbReference>
<dbReference type="UniPathway" id="UPA00034">
    <property type="reaction ID" value="UER00027"/>
</dbReference>
<keyword evidence="17" id="KW-1185">Reference proteome</keyword>
<dbReference type="InterPro" id="IPR009006">
    <property type="entry name" value="Ala_racemase/Decarboxylase_C"/>
</dbReference>
<feature type="binding site" evidence="12">
    <location>
        <position position="248"/>
    </location>
    <ligand>
        <name>pyridoxal 5'-phosphate</name>
        <dbReference type="ChEBI" id="CHEBI:597326"/>
    </ligand>
</feature>
<organism evidence="16 17">
    <name type="scientific">Moorella mulderi DSM 14980</name>
    <dbReference type="NCBI Taxonomy" id="1122241"/>
    <lineage>
        <taxon>Bacteria</taxon>
        <taxon>Bacillati</taxon>
        <taxon>Bacillota</taxon>
        <taxon>Clostridia</taxon>
        <taxon>Neomoorellales</taxon>
        <taxon>Neomoorellaceae</taxon>
        <taxon>Neomoorella</taxon>
    </lineage>
</organism>
<comment type="function">
    <text evidence="12">Specifically catalyzes the decarboxylation of meso-diaminopimelate (meso-DAP) to L-lysine.</text>
</comment>
<feature type="binding site" evidence="12">
    <location>
        <position position="362"/>
    </location>
    <ligand>
        <name>substrate</name>
    </ligand>
</feature>
<gene>
    <name evidence="12 16" type="primary">lysA</name>
    <name evidence="16" type="ORF">MOMUL_07890</name>
</gene>
<feature type="binding site" evidence="12">
    <location>
        <position position="334"/>
    </location>
    <ligand>
        <name>substrate</name>
    </ligand>
</feature>
<feature type="binding site" evidence="12">
    <location>
        <position position="390"/>
    </location>
    <ligand>
        <name>substrate</name>
    </ligand>
</feature>
<dbReference type="EMBL" id="LTBC01000002">
    <property type="protein sequence ID" value="KYH33011.1"/>
    <property type="molecule type" value="Genomic_DNA"/>
</dbReference>
<dbReference type="NCBIfam" id="TIGR01048">
    <property type="entry name" value="lysA"/>
    <property type="match status" value="1"/>
</dbReference>
<comment type="caution">
    <text evidence="16">The sequence shown here is derived from an EMBL/GenBank/DDBJ whole genome shotgun (WGS) entry which is preliminary data.</text>
</comment>
<dbReference type="FunFam" id="3.20.20.10:FF:000003">
    <property type="entry name" value="Diaminopimelate decarboxylase"/>
    <property type="match status" value="1"/>
</dbReference>
<dbReference type="PRINTS" id="PR01181">
    <property type="entry name" value="DAPDCRBXLASE"/>
</dbReference>
<dbReference type="Gene3D" id="3.20.20.10">
    <property type="entry name" value="Alanine racemase"/>
    <property type="match status" value="1"/>
</dbReference>
<dbReference type="HAMAP" id="MF_02120">
    <property type="entry name" value="LysA"/>
    <property type="match status" value="1"/>
</dbReference>
<dbReference type="InterPro" id="IPR000183">
    <property type="entry name" value="Orn/DAP/Arg_de-COase"/>
</dbReference>
<dbReference type="CDD" id="cd06828">
    <property type="entry name" value="PLPDE_III_DapDC"/>
    <property type="match status" value="1"/>
</dbReference>
<reference evidence="16 17" key="1">
    <citation type="submission" date="2016-02" db="EMBL/GenBank/DDBJ databases">
        <title>Genome sequence of Moorella mulderi DSM 14980.</title>
        <authorList>
            <person name="Poehlein A."/>
            <person name="Daniel R."/>
        </authorList>
    </citation>
    <scope>NUCLEOTIDE SEQUENCE [LARGE SCALE GENOMIC DNA]</scope>
    <source>
        <strain evidence="16 17">DSM 14980</strain>
    </source>
</reference>
<keyword evidence="4 12" id="KW-0663">Pyridoxal phosphate</keyword>
<evidence type="ECO:0000256" key="9">
    <source>
        <dbReference type="ARBA" id="ARBA00060983"/>
    </source>
</evidence>
<evidence type="ECO:0000313" key="17">
    <source>
        <dbReference type="Proteomes" id="UP000075670"/>
    </source>
</evidence>
<comment type="cofactor">
    <cofactor evidence="1 12 13 14">
        <name>pyridoxal 5'-phosphate</name>
        <dbReference type="ChEBI" id="CHEBI:597326"/>
    </cofactor>
</comment>
<evidence type="ECO:0000256" key="1">
    <source>
        <dbReference type="ARBA" id="ARBA00001933"/>
    </source>
</evidence>
<name>A0A151AZF2_9FIRM</name>
<accession>A0A151AZF2</accession>
<evidence type="ECO:0000256" key="13">
    <source>
        <dbReference type="PIRSR" id="PIRSR600183-50"/>
    </source>
</evidence>
<dbReference type="InterPro" id="IPR022644">
    <property type="entry name" value="De-COase2_N"/>
</dbReference>
<evidence type="ECO:0000259" key="15">
    <source>
        <dbReference type="Pfam" id="PF02784"/>
    </source>
</evidence>
<dbReference type="PANTHER" id="PTHR43727">
    <property type="entry name" value="DIAMINOPIMELATE DECARBOXYLASE"/>
    <property type="match status" value="1"/>
</dbReference>
<dbReference type="PATRIC" id="fig|1122241.3.peg.832"/>
<feature type="binding site" evidence="12">
    <location>
        <position position="390"/>
    </location>
    <ligand>
        <name>pyridoxal 5'-phosphate</name>
        <dbReference type="ChEBI" id="CHEBI:597326"/>
    </ligand>
</feature>
<feature type="active site" description="Proton donor" evidence="13">
    <location>
        <position position="361"/>
    </location>
</feature>
<dbReference type="GO" id="GO:0009089">
    <property type="term" value="P:lysine biosynthetic process via diaminopimelate"/>
    <property type="evidence" value="ECO:0007669"/>
    <property type="project" value="UniProtKB-UniRule"/>
</dbReference>
<comment type="pathway">
    <text evidence="8 12 14">Amino-acid biosynthesis; L-lysine biosynthesis via DAP pathway; L-lysine from DL-2,6-diaminopimelate: step 1/1.</text>
</comment>
<dbReference type="InterPro" id="IPR002986">
    <property type="entry name" value="DAP_deCOOHase_LysA"/>
</dbReference>
<evidence type="ECO:0000256" key="7">
    <source>
        <dbReference type="ARBA" id="ARBA00050464"/>
    </source>
</evidence>
<evidence type="ECO:0000256" key="8">
    <source>
        <dbReference type="ARBA" id="ARBA00060643"/>
    </source>
</evidence>
<feature type="domain" description="Orn/DAP/Arg decarboxylase 2 N-terminal" evidence="15">
    <location>
        <begin position="41"/>
        <end position="296"/>
    </location>
</feature>
<keyword evidence="5 12" id="KW-0457">Lysine biosynthesis</keyword>
<dbReference type="InterPro" id="IPR029066">
    <property type="entry name" value="PLP-binding_barrel"/>
</dbReference>
<evidence type="ECO:0000256" key="14">
    <source>
        <dbReference type="RuleBase" id="RU003738"/>
    </source>
</evidence>
<evidence type="ECO:0000256" key="6">
    <source>
        <dbReference type="ARBA" id="ARBA00023239"/>
    </source>
</evidence>
<comment type="catalytic activity">
    <reaction evidence="7 12 14">
        <text>meso-2,6-diaminopimelate + H(+) = L-lysine + CO2</text>
        <dbReference type="Rhea" id="RHEA:15101"/>
        <dbReference type="ChEBI" id="CHEBI:15378"/>
        <dbReference type="ChEBI" id="CHEBI:16526"/>
        <dbReference type="ChEBI" id="CHEBI:32551"/>
        <dbReference type="ChEBI" id="CHEBI:57791"/>
        <dbReference type="EC" id="4.1.1.20"/>
    </reaction>
</comment>
<dbReference type="SUPFAM" id="SSF50621">
    <property type="entry name" value="Alanine racemase C-terminal domain-like"/>
    <property type="match status" value="1"/>
</dbReference>
<dbReference type="AlphaFoldDB" id="A0A151AZF2"/>
<feature type="binding site" evidence="12">
    <location>
        <position position="330"/>
    </location>
    <ligand>
        <name>substrate</name>
    </ligand>
</feature>
<feature type="modified residue" description="N6-(pyridoxal phosphate)lysine" evidence="12 13">
    <location>
        <position position="66"/>
    </location>
</feature>
<evidence type="ECO:0000256" key="2">
    <source>
        <dbReference type="ARBA" id="ARBA00022605"/>
    </source>
</evidence>
<dbReference type="GO" id="GO:0008836">
    <property type="term" value="F:diaminopimelate decarboxylase activity"/>
    <property type="evidence" value="ECO:0007669"/>
    <property type="project" value="UniProtKB-UniRule"/>
</dbReference>